<dbReference type="AlphaFoldDB" id="A0A6C0HYS9"/>
<evidence type="ECO:0000256" key="1">
    <source>
        <dbReference type="SAM" id="Phobius"/>
    </source>
</evidence>
<reference evidence="2" key="1">
    <citation type="journal article" date="2020" name="Nature">
        <title>Giant virus diversity and host interactions through global metagenomics.</title>
        <authorList>
            <person name="Schulz F."/>
            <person name="Roux S."/>
            <person name="Paez-Espino D."/>
            <person name="Jungbluth S."/>
            <person name="Walsh D.A."/>
            <person name="Denef V.J."/>
            <person name="McMahon K.D."/>
            <person name="Konstantinidis K.T."/>
            <person name="Eloe-Fadrosh E.A."/>
            <person name="Kyrpides N.C."/>
            <person name="Woyke T."/>
        </authorList>
    </citation>
    <scope>NUCLEOTIDE SEQUENCE</scope>
    <source>
        <strain evidence="2">GVMAG-M-3300023184-178</strain>
    </source>
</reference>
<keyword evidence="1" id="KW-0472">Membrane</keyword>
<organism evidence="2">
    <name type="scientific">viral metagenome</name>
    <dbReference type="NCBI Taxonomy" id="1070528"/>
    <lineage>
        <taxon>unclassified sequences</taxon>
        <taxon>metagenomes</taxon>
        <taxon>organismal metagenomes</taxon>
    </lineage>
</organism>
<feature type="transmembrane region" description="Helical" evidence="1">
    <location>
        <begin position="6"/>
        <end position="24"/>
    </location>
</feature>
<protein>
    <submittedName>
        <fullName evidence="2">Uncharacterized protein</fullName>
    </submittedName>
</protein>
<keyword evidence="1" id="KW-0812">Transmembrane</keyword>
<sequence>MDKFTMLFWFFFMLFISLSVYLLCCTKKTNIFYLQVGSGCGMFATSKIGRNFLGFV</sequence>
<dbReference type="EMBL" id="MN740029">
    <property type="protein sequence ID" value="QHT85003.1"/>
    <property type="molecule type" value="Genomic_DNA"/>
</dbReference>
<proteinExistence type="predicted"/>
<accession>A0A6C0HYS9</accession>
<evidence type="ECO:0000313" key="2">
    <source>
        <dbReference type="EMBL" id="QHT85003.1"/>
    </source>
</evidence>
<name>A0A6C0HYS9_9ZZZZ</name>
<keyword evidence="1" id="KW-1133">Transmembrane helix</keyword>